<sequence length="873" mass="95915">MSDSDDVMHHVQKSAQVAKGAGQAVQQAREGNVPIQQVRQPLENALSQIPQVQNAVQQARRVEQAVNQASGVASQALGAIGASGALGALSQVVNAIAGESPLDKVRFSFTSSADPAAGWRVVELHAREGLSELYTCTVDLANEHLGADIDGLLGSSAEVLISHDAGARRLCGIVHRVEHTGTQAGHLLARAHVAPALWALSQRKDNRIFQEKKVPEILEEVLTEGLQPFERPFRIELNREYLPREYCVQYQETDLDFLLRLMEEEGIFFYFDHSGEKEELVLQEENEQCPSCEAVKGSPITVRGPEAATAADESLRTFDFSQQMHTTSVVVRDFNWTHPDYDLTREARAQDALGRDRESYEYPAPLLGPYDSGEKKYKYEPAQKQEQLRRQALHADGKRGRGLGYVTGFTPGYMFELTGHGHTALDQWYLLTHVEHHGRAPEELTDDSNARRPAGEVSDRYHNTFECIPLDVSYRAQRRRPRARMAGLQTATVVGPASEEIHTDEHGRVKVQFHWDRQGKRDEKSSCFLRVVQAWAGLGWGFVFLPRIGMEVLVDFLEGDPDRPIVVGSVYNGKNTPPYPLPKHKTRSTIRTSSSKDSDGFNELRFEDEKDAEEIFLHAQKDFNEVVLNNHSTSVKANQTNSVDGSQTETVGGDQTMSVKGNRTKTVDKDETTTVHGKRTETVDKDETITITGARTEDVTGKEKLTLKAGREATVNTLEKLTVTGKREETIGGNDTLEVTGDKSQHATKKFVMTGDVQLQAKQGECSITLEESITIEGTSKKVALHNSSGQMVIDGNKIEVTAVQELSLVCGAASIKLKSDGTVEVNGGKEVSLGAQQSTVKLEAAGAAISAPKLTSSAIGIHEITGALIKIN</sequence>
<keyword evidence="8" id="KW-1185">Reference proteome</keyword>
<dbReference type="Pfam" id="PF22178">
    <property type="entry name" value="Gp5_trimer_C"/>
    <property type="match status" value="1"/>
</dbReference>
<organism evidence="7 8">
    <name type="scientific">Myxococcus landrumensis</name>
    <dbReference type="NCBI Taxonomy" id="2813577"/>
    <lineage>
        <taxon>Bacteria</taxon>
        <taxon>Pseudomonadati</taxon>
        <taxon>Myxococcota</taxon>
        <taxon>Myxococcia</taxon>
        <taxon>Myxococcales</taxon>
        <taxon>Cystobacterineae</taxon>
        <taxon>Myxococcaceae</taxon>
        <taxon>Myxococcus</taxon>
    </lineage>
</organism>
<keyword evidence="3" id="KW-0964">Secreted</keyword>
<feature type="region of interest" description="Disordered" evidence="4">
    <location>
        <begin position="577"/>
        <end position="601"/>
    </location>
</feature>
<evidence type="ECO:0000256" key="3">
    <source>
        <dbReference type="ARBA" id="ARBA00022525"/>
    </source>
</evidence>
<protein>
    <submittedName>
        <fullName evidence="7">Type VI secretion system tip protein VgrG</fullName>
    </submittedName>
</protein>
<dbReference type="Gene3D" id="4.10.220.110">
    <property type="match status" value="1"/>
</dbReference>
<dbReference type="SUPFAM" id="SSF69255">
    <property type="entry name" value="gp5 N-terminal domain-like"/>
    <property type="match status" value="1"/>
</dbReference>
<evidence type="ECO:0000259" key="6">
    <source>
        <dbReference type="Pfam" id="PF22178"/>
    </source>
</evidence>
<gene>
    <name evidence="7" type="primary">tssI</name>
    <name evidence="7" type="ORF">JY572_02185</name>
</gene>
<dbReference type="Gene3D" id="2.30.110.50">
    <property type="match status" value="1"/>
</dbReference>
<reference evidence="7 8" key="1">
    <citation type="submission" date="2021-02" db="EMBL/GenBank/DDBJ databases">
        <title>De Novo genome assembly of isolated myxobacteria.</title>
        <authorList>
            <person name="Stevens D.C."/>
        </authorList>
    </citation>
    <scope>NUCLEOTIDE SEQUENCE [LARGE SCALE GENOMIC DNA]</scope>
    <source>
        <strain evidence="7 8">SCHIC003</strain>
    </source>
</reference>
<feature type="domain" description="Gp5/Type VI secretion system Vgr protein OB-fold" evidence="5">
    <location>
        <begin position="502"/>
        <end position="571"/>
    </location>
</feature>
<dbReference type="PANTHER" id="PTHR32305:SF15">
    <property type="entry name" value="PROTEIN RHSA-RELATED"/>
    <property type="match status" value="1"/>
</dbReference>
<dbReference type="InterPro" id="IPR017847">
    <property type="entry name" value="T6SS_RhsGE_Vgr_subset"/>
</dbReference>
<dbReference type="SUPFAM" id="SSF69349">
    <property type="entry name" value="Phage fibre proteins"/>
    <property type="match status" value="1"/>
</dbReference>
<dbReference type="PANTHER" id="PTHR32305">
    <property type="match status" value="1"/>
</dbReference>
<dbReference type="NCBIfam" id="TIGR01646">
    <property type="entry name" value="vgr_GE"/>
    <property type="match status" value="1"/>
</dbReference>
<proteinExistence type="inferred from homology"/>
<name>A0ABX7N840_9BACT</name>
<evidence type="ECO:0000256" key="1">
    <source>
        <dbReference type="ARBA" id="ARBA00004613"/>
    </source>
</evidence>
<evidence type="ECO:0000313" key="8">
    <source>
        <dbReference type="Proteomes" id="UP000663090"/>
    </source>
</evidence>
<dbReference type="InterPro" id="IPR006531">
    <property type="entry name" value="Gp5/Vgr_OB"/>
</dbReference>
<evidence type="ECO:0000313" key="7">
    <source>
        <dbReference type="EMBL" id="QSQ14915.1"/>
    </source>
</evidence>
<dbReference type="SUPFAM" id="SSF69279">
    <property type="entry name" value="Phage tail proteins"/>
    <property type="match status" value="2"/>
</dbReference>
<dbReference type="InterPro" id="IPR054030">
    <property type="entry name" value="Gp5_Vgr_C"/>
</dbReference>
<evidence type="ECO:0000256" key="4">
    <source>
        <dbReference type="SAM" id="MobiDB-lite"/>
    </source>
</evidence>
<comment type="similarity">
    <text evidence="2">Belongs to the VgrG protein family.</text>
</comment>
<dbReference type="InterPro" id="IPR037026">
    <property type="entry name" value="Vgr_OB-fold_dom_sf"/>
</dbReference>
<dbReference type="Gene3D" id="3.55.50.10">
    <property type="entry name" value="Baseplate protein-like domains"/>
    <property type="match status" value="1"/>
</dbReference>
<feature type="compositionally biased region" description="Low complexity" evidence="4">
    <location>
        <begin position="13"/>
        <end position="28"/>
    </location>
</feature>
<comment type="subcellular location">
    <subcellularLocation>
        <location evidence="1">Secreted</location>
    </subcellularLocation>
</comment>
<evidence type="ECO:0000259" key="5">
    <source>
        <dbReference type="Pfam" id="PF04717"/>
    </source>
</evidence>
<evidence type="ECO:0000256" key="2">
    <source>
        <dbReference type="ARBA" id="ARBA00005558"/>
    </source>
</evidence>
<feature type="domain" description="Gp5/Type VI secretion system Vgr C-terminal trimerisation" evidence="6">
    <location>
        <begin position="588"/>
        <end position="698"/>
    </location>
</feature>
<dbReference type="InterPro" id="IPR050708">
    <property type="entry name" value="T6SS_VgrG/RHS"/>
</dbReference>
<dbReference type="Proteomes" id="UP000663090">
    <property type="component" value="Chromosome"/>
</dbReference>
<dbReference type="NCBIfam" id="TIGR03361">
    <property type="entry name" value="VI_Rhs_Vgr"/>
    <property type="match status" value="1"/>
</dbReference>
<dbReference type="Gene3D" id="2.40.50.230">
    <property type="entry name" value="Gp5 N-terminal domain"/>
    <property type="match status" value="1"/>
</dbReference>
<dbReference type="RefSeq" id="WP_206716665.1">
    <property type="nucleotide sequence ID" value="NZ_CP071091.1"/>
</dbReference>
<accession>A0ABX7N840</accession>
<feature type="region of interest" description="Disordered" evidence="4">
    <location>
        <begin position="637"/>
        <end position="660"/>
    </location>
</feature>
<dbReference type="Pfam" id="PF05954">
    <property type="entry name" value="Phage_GPD"/>
    <property type="match status" value="1"/>
</dbReference>
<dbReference type="Pfam" id="PF04717">
    <property type="entry name" value="Phage_base_V"/>
    <property type="match status" value="1"/>
</dbReference>
<feature type="region of interest" description="Disordered" evidence="4">
    <location>
        <begin position="1"/>
        <end position="28"/>
    </location>
</feature>
<dbReference type="EMBL" id="CP071091">
    <property type="protein sequence ID" value="QSQ14915.1"/>
    <property type="molecule type" value="Genomic_DNA"/>
</dbReference>
<dbReference type="InterPro" id="IPR006533">
    <property type="entry name" value="T6SS_Vgr_RhsGE"/>
</dbReference>